<evidence type="ECO:0008006" key="3">
    <source>
        <dbReference type="Google" id="ProtNLM"/>
    </source>
</evidence>
<dbReference type="EMBL" id="JBFNQD010000003">
    <property type="protein sequence ID" value="MEW9306525.1"/>
    <property type="molecule type" value="Genomic_DNA"/>
</dbReference>
<gene>
    <name evidence="1" type="ORF">ABXS05_13325</name>
</gene>
<comment type="caution">
    <text evidence="1">The sequence shown here is derived from an EMBL/GenBank/DDBJ whole genome shotgun (WGS) entry which is preliminary data.</text>
</comment>
<keyword evidence="2" id="KW-1185">Reference proteome</keyword>
<accession>A0ABV3PLL4</accession>
<name>A0ABV3PLL4_9HYPH</name>
<dbReference type="Proteomes" id="UP001555786">
    <property type="component" value="Unassembled WGS sequence"/>
</dbReference>
<sequence>MVGSQYGVWAARSALLAGVVAPALLLGGCTSSMITGVYGTPTETTTPTQTASQAPLRVDFDPDTECPQINIPTGAAAYGPPNAQFSITNFARECDLASGNTVTIKVGVEGHVASSGGGGYSAPVRITIRDRDEKPVYTKVIRVSAAATPGGGPGSFRVVDTSAPITIGLEQPLSSYDIVVGFDGKGGTVTKKKRRG</sequence>
<reference evidence="1 2" key="1">
    <citation type="submission" date="2024-07" db="EMBL/GenBank/DDBJ databases">
        <title>Description of Labrys sedimenti sp. nov., isolated from a diclofenac-degrading enrichment culture.</title>
        <authorList>
            <person name="Tancsics A."/>
            <person name="Csepanyi A."/>
        </authorList>
    </citation>
    <scope>NUCLEOTIDE SEQUENCE [LARGE SCALE GENOMIC DNA]</scope>
    <source>
        <strain evidence="1 2">LMG 23578</strain>
    </source>
</reference>
<evidence type="ECO:0000313" key="1">
    <source>
        <dbReference type="EMBL" id="MEW9306525.1"/>
    </source>
</evidence>
<evidence type="ECO:0000313" key="2">
    <source>
        <dbReference type="Proteomes" id="UP001555786"/>
    </source>
</evidence>
<proteinExistence type="predicted"/>
<dbReference type="RefSeq" id="WP_367624220.1">
    <property type="nucleotide sequence ID" value="NZ_JBFNQD010000003.1"/>
</dbReference>
<organism evidence="1 2">
    <name type="scientific">Labrys neptuniae</name>
    <dbReference type="NCBI Taxonomy" id="376174"/>
    <lineage>
        <taxon>Bacteria</taxon>
        <taxon>Pseudomonadati</taxon>
        <taxon>Pseudomonadota</taxon>
        <taxon>Alphaproteobacteria</taxon>
        <taxon>Hyphomicrobiales</taxon>
        <taxon>Xanthobacteraceae</taxon>
        <taxon>Labrys</taxon>
    </lineage>
</organism>
<protein>
    <recommendedName>
        <fullName evidence="3">DUF4232 domain-containing protein</fullName>
    </recommendedName>
</protein>